<keyword evidence="7 8" id="KW-0472">Membrane</keyword>
<evidence type="ECO:0000259" key="9">
    <source>
        <dbReference type="Pfam" id="PF13231"/>
    </source>
</evidence>
<dbReference type="PANTHER" id="PTHR33908:SF11">
    <property type="entry name" value="MEMBRANE PROTEIN"/>
    <property type="match status" value="1"/>
</dbReference>
<reference evidence="11" key="1">
    <citation type="submission" date="2017-09" db="EMBL/GenBank/DDBJ databases">
        <title>Depth-based differentiation of microbial function through sediment-hosted aquifers and enrichment of novel symbionts in the deep terrestrial subsurface.</title>
        <authorList>
            <person name="Probst A.J."/>
            <person name="Ladd B."/>
            <person name="Jarett J.K."/>
            <person name="Geller-Mcgrath D.E."/>
            <person name="Sieber C.M.K."/>
            <person name="Emerson J.B."/>
            <person name="Anantharaman K."/>
            <person name="Thomas B.C."/>
            <person name="Malmstrom R."/>
            <person name="Stieglmeier M."/>
            <person name="Klingl A."/>
            <person name="Woyke T."/>
            <person name="Ryan C.M."/>
            <person name="Banfield J.F."/>
        </authorList>
    </citation>
    <scope>NUCLEOTIDE SEQUENCE [LARGE SCALE GENOMIC DNA]</scope>
</reference>
<feature type="transmembrane region" description="Helical" evidence="8">
    <location>
        <begin position="120"/>
        <end position="139"/>
    </location>
</feature>
<dbReference type="EMBL" id="PEYO01000005">
    <property type="protein sequence ID" value="PIU03841.1"/>
    <property type="molecule type" value="Genomic_DNA"/>
</dbReference>
<evidence type="ECO:0000256" key="1">
    <source>
        <dbReference type="ARBA" id="ARBA00004651"/>
    </source>
</evidence>
<accession>A0A2M6XDU2</accession>
<evidence type="ECO:0000256" key="6">
    <source>
        <dbReference type="ARBA" id="ARBA00022989"/>
    </source>
</evidence>
<feature type="transmembrane region" description="Helical" evidence="8">
    <location>
        <begin position="282"/>
        <end position="302"/>
    </location>
</feature>
<dbReference type="GO" id="GO:0005886">
    <property type="term" value="C:plasma membrane"/>
    <property type="evidence" value="ECO:0007669"/>
    <property type="project" value="UniProtKB-SubCell"/>
</dbReference>
<protein>
    <recommendedName>
        <fullName evidence="9">Glycosyltransferase RgtA/B/C/D-like domain-containing protein</fullName>
    </recommendedName>
</protein>
<feature type="transmembrane region" description="Helical" evidence="8">
    <location>
        <begin position="95"/>
        <end position="113"/>
    </location>
</feature>
<comment type="caution">
    <text evidence="10">The sequence shown here is derived from an EMBL/GenBank/DDBJ whole genome shotgun (WGS) entry which is preliminary data.</text>
</comment>
<dbReference type="GO" id="GO:0016763">
    <property type="term" value="F:pentosyltransferase activity"/>
    <property type="evidence" value="ECO:0007669"/>
    <property type="project" value="TreeGrafter"/>
</dbReference>
<evidence type="ECO:0000256" key="3">
    <source>
        <dbReference type="ARBA" id="ARBA00022676"/>
    </source>
</evidence>
<feature type="transmembrane region" description="Helical" evidence="8">
    <location>
        <begin position="217"/>
        <end position="235"/>
    </location>
</feature>
<feature type="transmembrane region" description="Helical" evidence="8">
    <location>
        <begin position="308"/>
        <end position="327"/>
    </location>
</feature>
<gene>
    <name evidence="10" type="ORF">COT44_00990</name>
</gene>
<feature type="transmembrane region" description="Helical" evidence="8">
    <location>
        <begin position="145"/>
        <end position="163"/>
    </location>
</feature>
<evidence type="ECO:0000256" key="5">
    <source>
        <dbReference type="ARBA" id="ARBA00022692"/>
    </source>
</evidence>
<evidence type="ECO:0000313" key="10">
    <source>
        <dbReference type="EMBL" id="PIU03841.1"/>
    </source>
</evidence>
<evidence type="ECO:0000256" key="8">
    <source>
        <dbReference type="SAM" id="Phobius"/>
    </source>
</evidence>
<dbReference type="AlphaFoldDB" id="A0A2M6XDU2"/>
<feature type="domain" description="Glycosyltransferase RgtA/B/C/D-like" evidence="9">
    <location>
        <begin position="77"/>
        <end position="234"/>
    </location>
</feature>
<keyword evidence="5 8" id="KW-0812">Transmembrane</keyword>
<dbReference type="Proteomes" id="UP000228996">
    <property type="component" value="Unassembled WGS sequence"/>
</dbReference>
<feature type="transmembrane region" description="Helical" evidence="8">
    <location>
        <begin position="12"/>
        <end position="30"/>
    </location>
</feature>
<evidence type="ECO:0000256" key="4">
    <source>
        <dbReference type="ARBA" id="ARBA00022679"/>
    </source>
</evidence>
<evidence type="ECO:0000256" key="7">
    <source>
        <dbReference type="ARBA" id="ARBA00023136"/>
    </source>
</evidence>
<organism evidence="10 11">
    <name type="scientific">Candidatus Shapirobacteria bacterium CG08_land_8_20_14_0_20_39_18</name>
    <dbReference type="NCBI Taxonomy" id="1974883"/>
    <lineage>
        <taxon>Bacteria</taxon>
        <taxon>Candidatus Shapironibacteriota</taxon>
    </lineage>
</organism>
<sequence>MKYLNNFKKRGLILTIILVLSYLVLSYKLINVPPGINLDEASIGYNASLIEKNLHDENNRFLPPFVLTLEGSDWKQPINVYTTVLVFKILGRSYFSLRFVSVIIALVSGLIFYKLLGLFFSFRLSLVGFLLYITSPSILIQSHLALENIALLPFFLGWIYFLFAYSRSKINWKIVLSGFCLGLSFYAYKGMHAMVPVYILASIGYLLIVSKEKIKSIILFLIGIISFLLPIPWLQTHYAGAIYDPVVVSFPSYFEALYRYLSSFDLSFLFVKGDKILIHSTGYHGMFLLPILFLFFLGLFQIIQAKKINYYFILIVLLITPLPLTLVDSIDRASRLMPLIPLVTFIAVLGIKRIIEYQNTVIKYILLCFLSVAVVTNYANLLNYYWGDYPGIIRSEFAPDLDSAFKVLKFTAVERNQAPYIENSFYSQHKPNMQFFWEVYFPNQTLRIWNRENSTLPLNGLVLTAIKGGNDMINYQEISGLGNDRFYIVGKK</sequence>
<evidence type="ECO:0000256" key="2">
    <source>
        <dbReference type="ARBA" id="ARBA00022475"/>
    </source>
</evidence>
<keyword evidence="3" id="KW-0328">Glycosyltransferase</keyword>
<dbReference type="InterPro" id="IPR050297">
    <property type="entry name" value="LipidA_mod_glycosyltrf_83"/>
</dbReference>
<dbReference type="InterPro" id="IPR038731">
    <property type="entry name" value="RgtA/B/C-like"/>
</dbReference>
<dbReference type="GO" id="GO:0009103">
    <property type="term" value="P:lipopolysaccharide biosynthetic process"/>
    <property type="evidence" value="ECO:0007669"/>
    <property type="project" value="UniProtKB-ARBA"/>
</dbReference>
<feature type="transmembrane region" description="Helical" evidence="8">
    <location>
        <begin position="339"/>
        <end position="355"/>
    </location>
</feature>
<name>A0A2M6XDU2_9BACT</name>
<dbReference type="PANTHER" id="PTHR33908">
    <property type="entry name" value="MANNOSYLTRANSFERASE YKCB-RELATED"/>
    <property type="match status" value="1"/>
</dbReference>
<keyword evidence="4" id="KW-0808">Transferase</keyword>
<dbReference type="Pfam" id="PF13231">
    <property type="entry name" value="PMT_2"/>
    <property type="match status" value="1"/>
</dbReference>
<keyword evidence="6 8" id="KW-1133">Transmembrane helix</keyword>
<feature type="transmembrane region" description="Helical" evidence="8">
    <location>
        <begin position="361"/>
        <end position="386"/>
    </location>
</feature>
<feature type="transmembrane region" description="Helical" evidence="8">
    <location>
        <begin position="170"/>
        <end position="187"/>
    </location>
</feature>
<evidence type="ECO:0000313" key="11">
    <source>
        <dbReference type="Proteomes" id="UP000228996"/>
    </source>
</evidence>
<comment type="subcellular location">
    <subcellularLocation>
        <location evidence="1">Cell membrane</location>
        <topology evidence="1">Multi-pass membrane protein</topology>
    </subcellularLocation>
</comment>
<feature type="transmembrane region" description="Helical" evidence="8">
    <location>
        <begin position="193"/>
        <end position="210"/>
    </location>
</feature>
<proteinExistence type="predicted"/>
<keyword evidence="2" id="KW-1003">Cell membrane</keyword>